<sequence>MQLTTQTRLYLSSQDARTLDRMAALHGSIKRKLYARIAAHGGKAKSHKTAFCREHGLSARMFNAIAVELQGLLDGTRELLASERKDLLKAIRRQARQLVARRDRLAEIEADRLRMNPQREAKLRRTAHRNGVALSRLQAKLARIERRLAANVPGICFGTRKLFNQQHYLALTGFRDRDAWLRAWQESRSHQVYFVGSKDETAGNQLCQLRQTADGRYQLKVRVPDCLRNRGERKYLVINGVTFNHDRAALDEALDANTALSWRLHWDGRHWRAFV</sequence>
<evidence type="ECO:0000313" key="1">
    <source>
        <dbReference type="EMBL" id="SFU26315.1"/>
    </source>
</evidence>
<dbReference type="Proteomes" id="UP000198844">
    <property type="component" value="Unassembled WGS sequence"/>
</dbReference>
<organism evidence="1 2">
    <name type="scientific">Paraburkholderia aspalathi</name>
    <dbReference type="NCBI Taxonomy" id="1324617"/>
    <lineage>
        <taxon>Bacteria</taxon>
        <taxon>Pseudomonadati</taxon>
        <taxon>Pseudomonadota</taxon>
        <taxon>Betaproteobacteria</taxon>
        <taxon>Burkholderiales</taxon>
        <taxon>Burkholderiaceae</taxon>
        <taxon>Paraburkholderia</taxon>
    </lineage>
</organism>
<accession>A0A1I7EQX0</accession>
<name>A0A1I7EQX0_9BURK</name>
<dbReference type="EMBL" id="FPBH01000052">
    <property type="protein sequence ID" value="SFU26315.1"/>
    <property type="molecule type" value="Genomic_DNA"/>
</dbReference>
<proteinExistence type="predicted"/>
<dbReference type="AlphaFoldDB" id="A0A1I7EQX0"/>
<reference evidence="1 2" key="1">
    <citation type="submission" date="2016-10" db="EMBL/GenBank/DDBJ databases">
        <authorList>
            <person name="de Groot N.N."/>
        </authorList>
    </citation>
    <scope>NUCLEOTIDE SEQUENCE [LARGE SCALE GENOMIC DNA]</scope>
    <source>
        <strain evidence="1 2">LMG 27731</strain>
    </source>
</reference>
<protein>
    <submittedName>
        <fullName evidence="1">Uncharacterized protein</fullName>
    </submittedName>
</protein>
<gene>
    <name evidence="1" type="ORF">SAMN05192563_10525</name>
</gene>
<evidence type="ECO:0000313" key="2">
    <source>
        <dbReference type="Proteomes" id="UP000198844"/>
    </source>
</evidence>